<dbReference type="InterPro" id="IPR036390">
    <property type="entry name" value="WH_DNA-bd_sf"/>
</dbReference>
<evidence type="ECO:0000256" key="2">
    <source>
        <dbReference type="ARBA" id="ARBA00022491"/>
    </source>
</evidence>
<evidence type="ECO:0000256" key="4">
    <source>
        <dbReference type="ARBA" id="ARBA00023125"/>
    </source>
</evidence>
<feature type="domain" description="HTH lysR-type" evidence="6">
    <location>
        <begin position="28"/>
        <end position="85"/>
    </location>
</feature>
<dbReference type="GO" id="GO:0006351">
    <property type="term" value="P:DNA-templated transcription"/>
    <property type="evidence" value="ECO:0007669"/>
    <property type="project" value="TreeGrafter"/>
</dbReference>
<organism evidence="7 8">
    <name type="scientific">Serratia odorifera DSM 4582</name>
    <dbReference type="NCBI Taxonomy" id="667129"/>
    <lineage>
        <taxon>Bacteria</taxon>
        <taxon>Pseudomonadati</taxon>
        <taxon>Pseudomonadota</taxon>
        <taxon>Gammaproteobacteria</taxon>
        <taxon>Enterobacterales</taxon>
        <taxon>Yersiniaceae</taxon>
        <taxon>Serratia</taxon>
    </lineage>
</organism>
<keyword evidence="2" id="KW-0678">Repressor</keyword>
<keyword evidence="4" id="KW-0238">DNA-binding</keyword>
<dbReference type="PROSITE" id="PS50931">
    <property type="entry name" value="HTH_LYSR"/>
    <property type="match status" value="1"/>
</dbReference>
<gene>
    <name evidence="7" type="ORF">HMPREF0758_3105</name>
</gene>
<dbReference type="InterPro" id="IPR000847">
    <property type="entry name" value="LysR_HTH_N"/>
</dbReference>
<protein>
    <submittedName>
        <fullName evidence="7">LysR substrate binding domain protein</fullName>
    </submittedName>
</protein>
<comment type="caution">
    <text evidence="7">The sequence shown here is derived from an EMBL/GenBank/DDBJ whole genome shotgun (WGS) entry which is preliminary data.</text>
</comment>
<keyword evidence="8" id="KW-1185">Reference proteome</keyword>
<comment type="similarity">
    <text evidence="1">Belongs to the LysR transcriptional regulatory family.</text>
</comment>
<reference evidence="7 8" key="1">
    <citation type="submission" date="2010-01" db="EMBL/GenBank/DDBJ databases">
        <authorList>
            <person name="Muzny D."/>
            <person name="Qin X."/>
            <person name="Deng J."/>
            <person name="Jiang H."/>
            <person name="Liu Y."/>
            <person name="Qu J."/>
            <person name="Song X.-Z."/>
            <person name="Zhang L."/>
            <person name="Thornton R."/>
            <person name="Coyle M."/>
            <person name="Francisco L."/>
            <person name="Jackson L."/>
            <person name="Javaid M."/>
            <person name="Korchina V."/>
            <person name="Kovar C."/>
            <person name="Mata R."/>
            <person name="Mathew T."/>
            <person name="Ngo R."/>
            <person name="Nguyen L."/>
            <person name="Nguyen N."/>
            <person name="Okwuonu G."/>
            <person name="Ongeri F."/>
            <person name="Pham C."/>
            <person name="Simmons D."/>
            <person name="Wilczek-Boney K."/>
            <person name="Hale W."/>
            <person name="Jakkamsetti A."/>
            <person name="Pham P."/>
            <person name="Ruth R."/>
            <person name="San Lucas F."/>
            <person name="Warren J."/>
            <person name="Zhang J."/>
            <person name="Zhao Z."/>
            <person name="Zhou C."/>
            <person name="Zhu D."/>
            <person name="Lee S."/>
            <person name="Bess C."/>
            <person name="Blankenburg K."/>
            <person name="Forbes L."/>
            <person name="Fu Q."/>
            <person name="Gubbala S."/>
            <person name="Hirani K."/>
            <person name="Jayaseelan J.C."/>
            <person name="Lara F."/>
            <person name="Munidasa M."/>
            <person name="Palculict T."/>
            <person name="Patil S."/>
            <person name="Pu L.-L."/>
            <person name="Saada N."/>
            <person name="Tang L."/>
            <person name="Weissenberger G."/>
            <person name="Zhu Y."/>
            <person name="Hemphill L."/>
            <person name="Shang Y."/>
            <person name="Youmans B."/>
            <person name="Ayvaz T."/>
            <person name="Ross M."/>
            <person name="Santibanez J."/>
            <person name="Aqrawi P."/>
            <person name="Gross S."/>
            <person name="Joshi V."/>
            <person name="Fowler G."/>
            <person name="Nazareth L."/>
            <person name="Reid J."/>
            <person name="Worley K."/>
            <person name="Petrosino J."/>
            <person name="Highlander S."/>
            <person name="Gibbs R."/>
        </authorList>
    </citation>
    <scope>NUCLEOTIDE SEQUENCE [LARGE SCALE GENOMIC DNA]</scope>
    <source>
        <strain evidence="7 8">DSM 4582</strain>
    </source>
</reference>
<evidence type="ECO:0000313" key="8">
    <source>
        <dbReference type="Proteomes" id="UP000005723"/>
    </source>
</evidence>
<name>D4E4K5_SEROD</name>
<evidence type="ECO:0000259" key="6">
    <source>
        <dbReference type="PROSITE" id="PS50931"/>
    </source>
</evidence>
<keyword evidence="5" id="KW-0804">Transcription</keyword>
<evidence type="ECO:0000256" key="5">
    <source>
        <dbReference type="ARBA" id="ARBA00023163"/>
    </source>
</evidence>
<dbReference type="Gene3D" id="1.10.10.10">
    <property type="entry name" value="Winged helix-like DNA-binding domain superfamily/Winged helix DNA-binding domain"/>
    <property type="match status" value="1"/>
</dbReference>
<accession>D4E4K5</accession>
<dbReference type="Proteomes" id="UP000005723">
    <property type="component" value="Unassembled WGS sequence"/>
</dbReference>
<proteinExistence type="inferred from homology"/>
<dbReference type="Pfam" id="PF03466">
    <property type="entry name" value="LysR_substrate"/>
    <property type="match status" value="1"/>
</dbReference>
<dbReference type="STRING" id="667129.HMPREF0758_3105"/>
<dbReference type="InterPro" id="IPR036388">
    <property type="entry name" value="WH-like_DNA-bd_sf"/>
</dbReference>
<dbReference type="EMBL" id="ADBY01000048">
    <property type="protein sequence ID" value="EFE95414.1"/>
    <property type="molecule type" value="Genomic_DNA"/>
</dbReference>
<dbReference type="Pfam" id="PF00126">
    <property type="entry name" value="HTH_1"/>
    <property type="match status" value="1"/>
</dbReference>
<dbReference type="HOGENOM" id="CLU_039613_16_3_6"/>
<dbReference type="PANTHER" id="PTHR30537">
    <property type="entry name" value="HTH-TYPE TRANSCRIPTIONAL REGULATOR"/>
    <property type="match status" value="1"/>
</dbReference>
<dbReference type="GO" id="GO:0043565">
    <property type="term" value="F:sequence-specific DNA binding"/>
    <property type="evidence" value="ECO:0007669"/>
    <property type="project" value="TreeGrafter"/>
</dbReference>
<dbReference type="FunFam" id="1.10.10.10:FF:000001">
    <property type="entry name" value="LysR family transcriptional regulator"/>
    <property type="match status" value="1"/>
</dbReference>
<dbReference type="InterPro" id="IPR005119">
    <property type="entry name" value="LysR_subst-bd"/>
</dbReference>
<dbReference type="GO" id="GO:0003700">
    <property type="term" value="F:DNA-binding transcription factor activity"/>
    <property type="evidence" value="ECO:0007669"/>
    <property type="project" value="InterPro"/>
</dbReference>
<keyword evidence="3" id="KW-0805">Transcription regulation</keyword>
<dbReference type="SUPFAM" id="SSF53850">
    <property type="entry name" value="Periplasmic binding protein-like II"/>
    <property type="match status" value="1"/>
</dbReference>
<dbReference type="InterPro" id="IPR058163">
    <property type="entry name" value="LysR-type_TF_proteobact-type"/>
</dbReference>
<dbReference type="AlphaFoldDB" id="D4E4K5"/>
<dbReference type="CDD" id="cd08472">
    <property type="entry name" value="PBP2_CrgA_like_3"/>
    <property type="match status" value="1"/>
</dbReference>
<evidence type="ECO:0000256" key="3">
    <source>
        <dbReference type="ARBA" id="ARBA00023015"/>
    </source>
</evidence>
<dbReference type="Gene3D" id="3.40.190.290">
    <property type="match status" value="1"/>
</dbReference>
<dbReference type="SUPFAM" id="SSF46785">
    <property type="entry name" value="Winged helix' DNA-binding domain"/>
    <property type="match status" value="1"/>
</dbReference>
<evidence type="ECO:0000256" key="1">
    <source>
        <dbReference type="ARBA" id="ARBA00009437"/>
    </source>
</evidence>
<dbReference type="PANTHER" id="PTHR30537:SF72">
    <property type="entry name" value="LYSR FAMILY TRANSCRIPTIONAL REGULATOR"/>
    <property type="match status" value="1"/>
</dbReference>
<evidence type="ECO:0000313" key="7">
    <source>
        <dbReference type="EMBL" id="EFE95414.1"/>
    </source>
</evidence>
<sequence>MAAILPGNRSTRCGVRPQRFYQHEAAVDKIGRLRVFIQVADVGSFVRASELLLMPKTTVSAAIQQLENEMGARLFHRTTRRVQLTGDGERLLEHARSLLDDVAALDNLFQPAGSPIGGRLAVDVPSRIARRIIVPALPDFFLQYPDIELFLSSSDRTIDLVQEGMDCVVRVGSLSDSSLISHTLGQLSMVNCASPTYLQRHGTPQDNRQLADHWVVGYAQPSLLSANCWQWRHNGEIVEHTLRSKVTVNNVENYIGSCLVGMGLIQIPRFDIQHFLDDGSLVEVLPQARAPAMRISLLYPHRRQRTARFSAFADWFSGLITPFCEGRWPSI</sequence>